<organism evidence="9 10">
    <name type="scientific">Fodinibius salipaludis</name>
    <dbReference type="NCBI Taxonomy" id="2032627"/>
    <lineage>
        <taxon>Bacteria</taxon>
        <taxon>Pseudomonadati</taxon>
        <taxon>Balneolota</taxon>
        <taxon>Balneolia</taxon>
        <taxon>Balneolales</taxon>
        <taxon>Balneolaceae</taxon>
        <taxon>Fodinibius</taxon>
    </lineage>
</organism>
<evidence type="ECO:0000313" key="10">
    <source>
        <dbReference type="Proteomes" id="UP000218831"/>
    </source>
</evidence>
<dbReference type="InterPro" id="IPR000673">
    <property type="entry name" value="Sig_transdc_resp-reg_Me-estase"/>
</dbReference>
<dbReference type="PIRSF" id="PIRSF000876">
    <property type="entry name" value="RR_chemtxs_CheB"/>
    <property type="match status" value="1"/>
</dbReference>
<dbReference type="CDD" id="cd16432">
    <property type="entry name" value="CheB_Rec"/>
    <property type="match status" value="1"/>
</dbReference>
<dbReference type="InterPro" id="IPR001789">
    <property type="entry name" value="Sig_transdc_resp-reg_receiver"/>
</dbReference>
<sequence>MDIVNVLIIDKNILVRRAITTILEQREEYRMFWLNDAFDTVETVIRNVAPDIVLLSIDDIEGEGLDILQKVQTSFSNLPVIVISPRNEGGAKAAITALRLGAIDFVTKPESNNLILFAERHLKKRLEPLLKAVYKMKKHQNIDDMMLESLTQPQKSFGDFSAEVKEPQPIEVAVIGGCTGGVLTLFSILSKLPKDLAIPLVIVQHLPRTYTEYLATSLDSVCKISVKEVENGEPLEAGTAYIATGGYQCEISKSASTIEASICRGPRENNMRPSIDVLFRSAAKVSGNKVLGVLLSGCGSDGLSGAEEIKNHSGQVIVQDPRSSIIPDLPLSTISKGITKTYCTPQDITNQLIKYSKLGSDIEYISREKDAINTKYLF</sequence>
<dbReference type="PANTHER" id="PTHR42872:SF6">
    <property type="entry name" value="PROTEIN-GLUTAMATE METHYLESTERASE_PROTEIN-GLUTAMINE GLUTAMINASE"/>
    <property type="match status" value="1"/>
</dbReference>
<reference evidence="9 10" key="1">
    <citation type="submission" date="2017-08" db="EMBL/GenBank/DDBJ databases">
        <title>Aliifodinibius alkalisoli sp. nov., isolated from saline alkaline soil.</title>
        <authorList>
            <person name="Liu D."/>
            <person name="Zhang G."/>
        </authorList>
    </citation>
    <scope>NUCLEOTIDE SEQUENCE [LARGE SCALE GENOMIC DNA]</scope>
    <source>
        <strain evidence="9 10">WN023</strain>
    </source>
</reference>
<dbReference type="AlphaFoldDB" id="A0A2A2GEY9"/>
<dbReference type="PROSITE" id="PS50110">
    <property type="entry name" value="RESPONSE_REGULATORY"/>
    <property type="match status" value="1"/>
</dbReference>
<dbReference type="GO" id="GO:0005737">
    <property type="term" value="C:cytoplasm"/>
    <property type="evidence" value="ECO:0007669"/>
    <property type="project" value="InterPro"/>
</dbReference>
<keyword evidence="2" id="KW-0145">Chemotaxis</keyword>
<evidence type="ECO:0000256" key="3">
    <source>
        <dbReference type="ARBA" id="ARBA00022801"/>
    </source>
</evidence>
<comment type="catalytic activity">
    <reaction evidence="5">
        <text>[protein]-L-glutamate 5-O-methyl ester + H2O = L-glutamyl-[protein] + methanol + H(+)</text>
        <dbReference type="Rhea" id="RHEA:23236"/>
        <dbReference type="Rhea" id="RHEA-COMP:10208"/>
        <dbReference type="Rhea" id="RHEA-COMP:10311"/>
        <dbReference type="ChEBI" id="CHEBI:15377"/>
        <dbReference type="ChEBI" id="CHEBI:15378"/>
        <dbReference type="ChEBI" id="CHEBI:17790"/>
        <dbReference type="ChEBI" id="CHEBI:29973"/>
        <dbReference type="ChEBI" id="CHEBI:82795"/>
        <dbReference type="EC" id="3.1.1.61"/>
    </reaction>
</comment>
<evidence type="ECO:0000256" key="1">
    <source>
        <dbReference type="ARBA" id="ARBA00022490"/>
    </source>
</evidence>
<dbReference type="InterPro" id="IPR011006">
    <property type="entry name" value="CheY-like_superfamily"/>
</dbReference>
<evidence type="ECO:0000259" key="8">
    <source>
        <dbReference type="PROSITE" id="PS50122"/>
    </source>
</evidence>
<dbReference type="SUPFAM" id="SSF52738">
    <property type="entry name" value="Methylesterase CheB, C-terminal domain"/>
    <property type="match status" value="1"/>
</dbReference>
<evidence type="ECO:0000259" key="7">
    <source>
        <dbReference type="PROSITE" id="PS50110"/>
    </source>
</evidence>
<evidence type="ECO:0000256" key="5">
    <source>
        <dbReference type="ARBA" id="ARBA00048267"/>
    </source>
</evidence>
<dbReference type="InterPro" id="IPR035909">
    <property type="entry name" value="CheB_C"/>
</dbReference>
<dbReference type="OrthoDB" id="1524092at2"/>
<comment type="caution">
    <text evidence="6">Lacks conserved residue(s) required for the propagation of feature annotation.</text>
</comment>
<keyword evidence="1" id="KW-0963">Cytoplasm</keyword>
<dbReference type="Pfam" id="PF00072">
    <property type="entry name" value="Response_reg"/>
    <property type="match status" value="1"/>
</dbReference>
<evidence type="ECO:0000256" key="4">
    <source>
        <dbReference type="ARBA" id="ARBA00039140"/>
    </source>
</evidence>
<dbReference type="Proteomes" id="UP000218831">
    <property type="component" value="Unassembled WGS sequence"/>
</dbReference>
<dbReference type="Pfam" id="PF01339">
    <property type="entry name" value="CheB_methylest"/>
    <property type="match status" value="1"/>
</dbReference>
<dbReference type="PANTHER" id="PTHR42872">
    <property type="entry name" value="PROTEIN-GLUTAMATE METHYLESTERASE/PROTEIN-GLUTAMINE GLUTAMINASE"/>
    <property type="match status" value="1"/>
</dbReference>
<dbReference type="Gene3D" id="3.40.50.180">
    <property type="entry name" value="Methylesterase CheB, C-terminal domain"/>
    <property type="match status" value="1"/>
</dbReference>
<proteinExistence type="predicted"/>
<dbReference type="GO" id="GO:0008984">
    <property type="term" value="F:protein-glutamate methylesterase activity"/>
    <property type="evidence" value="ECO:0007669"/>
    <property type="project" value="UniProtKB-EC"/>
</dbReference>
<keyword evidence="10" id="KW-1185">Reference proteome</keyword>
<dbReference type="Gene3D" id="3.40.50.2300">
    <property type="match status" value="1"/>
</dbReference>
<dbReference type="RefSeq" id="WP_095604809.1">
    <property type="nucleotide sequence ID" value="NZ_NSKE01000001.1"/>
</dbReference>
<dbReference type="GO" id="GO:0000156">
    <property type="term" value="F:phosphorelay response regulator activity"/>
    <property type="evidence" value="ECO:0007669"/>
    <property type="project" value="InterPro"/>
</dbReference>
<dbReference type="EC" id="3.1.1.61" evidence="4"/>
<dbReference type="SUPFAM" id="SSF52172">
    <property type="entry name" value="CheY-like"/>
    <property type="match status" value="1"/>
</dbReference>
<evidence type="ECO:0000313" key="9">
    <source>
        <dbReference type="EMBL" id="PAU95564.1"/>
    </source>
</evidence>
<evidence type="ECO:0000256" key="2">
    <source>
        <dbReference type="ARBA" id="ARBA00022500"/>
    </source>
</evidence>
<feature type="domain" description="Response regulatory" evidence="7">
    <location>
        <begin position="5"/>
        <end position="123"/>
    </location>
</feature>
<dbReference type="EMBL" id="NSKE01000001">
    <property type="protein sequence ID" value="PAU95564.1"/>
    <property type="molecule type" value="Genomic_DNA"/>
</dbReference>
<accession>A0A2A2GEY9</accession>
<feature type="domain" description="CheB-type methylesterase" evidence="8">
    <location>
        <begin position="167"/>
        <end position="359"/>
    </location>
</feature>
<dbReference type="PROSITE" id="PS50122">
    <property type="entry name" value="CHEB"/>
    <property type="match status" value="1"/>
</dbReference>
<name>A0A2A2GEY9_9BACT</name>
<dbReference type="SMART" id="SM00448">
    <property type="entry name" value="REC"/>
    <property type="match status" value="1"/>
</dbReference>
<gene>
    <name evidence="9" type="ORF">CK503_00415</name>
</gene>
<dbReference type="InterPro" id="IPR008248">
    <property type="entry name" value="CheB-like"/>
</dbReference>
<dbReference type="GO" id="GO:0006935">
    <property type="term" value="P:chemotaxis"/>
    <property type="evidence" value="ECO:0007669"/>
    <property type="project" value="UniProtKB-KW"/>
</dbReference>
<keyword evidence="3" id="KW-0378">Hydrolase</keyword>
<comment type="caution">
    <text evidence="9">The sequence shown here is derived from an EMBL/GenBank/DDBJ whole genome shotgun (WGS) entry which is preliminary data.</text>
</comment>
<evidence type="ECO:0000256" key="6">
    <source>
        <dbReference type="PROSITE-ProRule" id="PRU00169"/>
    </source>
</evidence>
<protein>
    <recommendedName>
        <fullName evidence="4">protein-glutamate methylesterase</fullName>
        <ecNumber evidence="4">3.1.1.61</ecNumber>
    </recommendedName>
</protein>